<organism evidence="4 5">
    <name type="scientific">Agrobacterium tumefaciens</name>
    <dbReference type="NCBI Taxonomy" id="358"/>
    <lineage>
        <taxon>Bacteria</taxon>
        <taxon>Pseudomonadati</taxon>
        <taxon>Pseudomonadota</taxon>
        <taxon>Alphaproteobacteria</taxon>
        <taxon>Hyphomicrobiales</taxon>
        <taxon>Rhizobiaceae</taxon>
        <taxon>Rhizobium/Agrobacterium group</taxon>
        <taxon>Agrobacterium</taxon>
        <taxon>Agrobacterium tumefaciens complex</taxon>
    </lineage>
</organism>
<dbReference type="SUPFAM" id="SSF51735">
    <property type="entry name" value="NAD(P)-binding Rossmann-fold domains"/>
    <property type="match status" value="1"/>
</dbReference>
<keyword evidence="3" id="KW-0175">Coiled coil</keyword>
<evidence type="ECO:0000256" key="1">
    <source>
        <dbReference type="ARBA" id="ARBA00006484"/>
    </source>
</evidence>
<feature type="coiled-coil region" evidence="3">
    <location>
        <begin position="155"/>
        <end position="182"/>
    </location>
</feature>
<dbReference type="Gene3D" id="3.40.50.720">
    <property type="entry name" value="NAD(P)-binding Rossmann-like Domain"/>
    <property type="match status" value="1"/>
</dbReference>
<dbReference type="PANTHER" id="PTHR24321:SF8">
    <property type="entry name" value="ESTRADIOL 17-BETA-DEHYDROGENASE 8-RELATED"/>
    <property type="match status" value="1"/>
</dbReference>
<evidence type="ECO:0000256" key="3">
    <source>
        <dbReference type="SAM" id="Coils"/>
    </source>
</evidence>
<reference evidence="4" key="1">
    <citation type="submission" date="2023-07" db="EMBL/GenBank/DDBJ databases">
        <title>Sorghum-associated microbial communities from plants grown in Nebraska, USA.</title>
        <authorList>
            <person name="Schachtman D."/>
        </authorList>
    </citation>
    <scope>NUCLEOTIDE SEQUENCE</scope>
    <source>
        <strain evidence="4">1457</strain>
    </source>
</reference>
<name>A0AAW8M1Z6_AGRTU</name>
<dbReference type="InterPro" id="IPR036291">
    <property type="entry name" value="NAD(P)-bd_dom_sf"/>
</dbReference>
<evidence type="ECO:0000313" key="4">
    <source>
        <dbReference type="EMBL" id="MDR6705241.1"/>
    </source>
</evidence>
<comment type="caution">
    <text evidence="4">The sequence shown here is derived from an EMBL/GenBank/DDBJ whole genome shotgun (WGS) entry which is preliminary data.</text>
</comment>
<dbReference type="Proteomes" id="UP001265315">
    <property type="component" value="Unassembled WGS sequence"/>
</dbReference>
<dbReference type="EMBL" id="JAVDSW010000008">
    <property type="protein sequence ID" value="MDR6705241.1"/>
    <property type="molecule type" value="Genomic_DNA"/>
</dbReference>
<gene>
    <name evidence="4" type="ORF">J2W61_005116</name>
</gene>
<proteinExistence type="inferred from homology"/>
<accession>A0AAW8M1Z6</accession>
<keyword evidence="2" id="KW-0560">Oxidoreductase</keyword>
<evidence type="ECO:0000313" key="5">
    <source>
        <dbReference type="Proteomes" id="UP001265315"/>
    </source>
</evidence>
<dbReference type="InterPro" id="IPR002347">
    <property type="entry name" value="SDR_fam"/>
</dbReference>
<dbReference type="PRINTS" id="PR00081">
    <property type="entry name" value="GDHRDH"/>
</dbReference>
<dbReference type="GO" id="GO:0016491">
    <property type="term" value="F:oxidoreductase activity"/>
    <property type="evidence" value="ECO:0007669"/>
    <property type="project" value="UniProtKB-KW"/>
</dbReference>
<dbReference type="PANTHER" id="PTHR24321">
    <property type="entry name" value="DEHYDROGENASES, SHORT CHAIN"/>
    <property type="match status" value="1"/>
</dbReference>
<evidence type="ECO:0000256" key="2">
    <source>
        <dbReference type="ARBA" id="ARBA00023002"/>
    </source>
</evidence>
<dbReference type="Pfam" id="PF13561">
    <property type="entry name" value="adh_short_C2"/>
    <property type="match status" value="1"/>
</dbReference>
<protein>
    <submittedName>
        <fullName evidence="4">NAD(P)-dependent dehydrogenase (Short-subunit alcohol dehydrogenase family)</fullName>
    </submittedName>
</protein>
<dbReference type="CDD" id="cd05233">
    <property type="entry name" value="SDR_c"/>
    <property type="match status" value="1"/>
</dbReference>
<comment type="similarity">
    <text evidence="1">Belongs to the short-chain dehydrogenases/reductases (SDR) family.</text>
</comment>
<dbReference type="AlphaFoldDB" id="A0AAW8M1Z6"/>
<sequence length="216" mass="22866">MALTVDASEFSSDFITELQRFGNRVITFDWPNDGSGVECARLARGVISAMGRIDVLIANAHHRAHWQIDDVDMDEDALEAQYSGTVMAIAALVRASVRFMGNGGRIIALSASLADRVGAPGLADYAATRAAITAFCRGAAHDLGPRGINVNVVQIGSIQTELSEASSEMLEAEKQSNVLKRLGKPEEVAQAILFLAGPNSSFITGSVLNVDGGYNA</sequence>